<comment type="similarity">
    <text evidence="1">Belongs to the short-chain dehydrogenases/reductases (SDR) family.</text>
</comment>
<reference evidence="4 5" key="1">
    <citation type="submission" date="2019-11" db="EMBL/GenBank/DDBJ databases">
        <title>Comparative genomics of hydrocarbon-degrading Desulfosarcina strains.</title>
        <authorList>
            <person name="Watanabe M."/>
            <person name="Kojima H."/>
            <person name="Fukui M."/>
        </authorList>
    </citation>
    <scope>NUCLEOTIDE SEQUENCE [LARGE SCALE GENOMIC DNA]</scope>
    <source>
        <strain evidence="4 5">PP31</strain>
    </source>
</reference>
<dbReference type="RefSeq" id="WP_155303076.1">
    <property type="nucleotide sequence ID" value="NZ_AP021875.1"/>
</dbReference>
<keyword evidence="5" id="KW-1185">Reference proteome</keyword>
<evidence type="ECO:0000256" key="2">
    <source>
        <dbReference type="ARBA" id="ARBA00023002"/>
    </source>
</evidence>
<feature type="domain" description="Ketoreductase" evidence="3">
    <location>
        <begin position="6"/>
        <end position="186"/>
    </location>
</feature>
<dbReference type="InterPro" id="IPR002347">
    <property type="entry name" value="SDR_fam"/>
</dbReference>
<dbReference type="Pfam" id="PF13561">
    <property type="entry name" value="adh_short_C2"/>
    <property type="match status" value="1"/>
</dbReference>
<protein>
    <submittedName>
        <fullName evidence="4">3-ketoacyl-ACP reductase</fullName>
    </submittedName>
</protein>
<dbReference type="GO" id="GO:0032787">
    <property type="term" value="P:monocarboxylic acid metabolic process"/>
    <property type="evidence" value="ECO:0007669"/>
    <property type="project" value="UniProtKB-ARBA"/>
</dbReference>
<dbReference type="OrthoDB" id="9804774at2"/>
<dbReference type="PANTHER" id="PTHR42879:SF2">
    <property type="entry name" value="3-OXOACYL-[ACYL-CARRIER-PROTEIN] REDUCTASE FABG"/>
    <property type="match status" value="1"/>
</dbReference>
<dbReference type="NCBIfam" id="NF005559">
    <property type="entry name" value="PRK07231.1"/>
    <property type="match status" value="1"/>
</dbReference>
<dbReference type="FunFam" id="3.40.50.720:FF:000173">
    <property type="entry name" value="3-oxoacyl-[acyl-carrier protein] reductase"/>
    <property type="match status" value="1"/>
</dbReference>
<dbReference type="SMART" id="SM00822">
    <property type="entry name" value="PKS_KR"/>
    <property type="match status" value="1"/>
</dbReference>
<dbReference type="InterPro" id="IPR036291">
    <property type="entry name" value="NAD(P)-bd_dom_sf"/>
</dbReference>
<name>A0A5K7ZCN7_9BACT</name>
<sequence>MLLEGKNAIVTGGSQGIGTAASLELAGEGANVCLTYRRHEKEALEVVERIEKMGRKAICVACDIAVFQEAEAAVNAAVEAFGRIDILVNNAGMNWDGVCWKMSEEQWDRVLAVNLKGYFNFTRHTAPLFKEQKYGKIVNVTSINGLRGKFGQTNYSASKAGIVGYTKAVAKELGAFGVNVNAVAPGLIETAMLKNSEAREKIIDLAMGEMALKRLGKPEDLAAVIAFLASDKARHITGEVIKVDGGQYI</sequence>
<dbReference type="Proteomes" id="UP000427769">
    <property type="component" value="Chromosome"/>
</dbReference>
<proteinExistence type="inferred from homology"/>
<keyword evidence="2" id="KW-0560">Oxidoreductase</keyword>
<dbReference type="PROSITE" id="PS00061">
    <property type="entry name" value="ADH_SHORT"/>
    <property type="match status" value="1"/>
</dbReference>
<dbReference type="PANTHER" id="PTHR42879">
    <property type="entry name" value="3-OXOACYL-(ACYL-CARRIER-PROTEIN) REDUCTASE"/>
    <property type="match status" value="1"/>
</dbReference>
<dbReference type="SUPFAM" id="SSF51735">
    <property type="entry name" value="NAD(P)-binding Rossmann-fold domains"/>
    <property type="match status" value="1"/>
</dbReference>
<evidence type="ECO:0000256" key="1">
    <source>
        <dbReference type="ARBA" id="ARBA00006484"/>
    </source>
</evidence>
<dbReference type="InterPro" id="IPR057326">
    <property type="entry name" value="KR_dom"/>
</dbReference>
<evidence type="ECO:0000259" key="3">
    <source>
        <dbReference type="SMART" id="SM00822"/>
    </source>
</evidence>
<dbReference type="EMBL" id="AP021875">
    <property type="protein sequence ID" value="BBO74017.1"/>
    <property type="molecule type" value="Genomic_DNA"/>
</dbReference>
<dbReference type="InterPro" id="IPR020904">
    <property type="entry name" value="Sc_DH/Rdtase_CS"/>
</dbReference>
<accession>A0A5K7ZCN7</accession>
<dbReference type="AlphaFoldDB" id="A0A5K7ZCN7"/>
<dbReference type="KEGG" id="dwd:DSCW_14340"/>
<gene>
    <name evidence="4" type="primary">fabG_1</name>
    <name evidence="4" type="ORF">DSCW_14340</name>
</gene>
<evidence type="ECO:0000313" key="5">
    <source>
        <dbReference type="Proteomes" id="UP000427769"/>
    </source>
</evidence>
<dbReference type="InterPro" id="IPR050259">
    <property type="entry name" value="SDR"/>
</dbReference>
<dbReference type="NCBIfam" id="NF009466">
    <property type="entry name" value="PRK12826.1-2"/>
    <property type="match status" value="1"/>
</dbReference>
<evidence type="ECO:0000313" key="4">
    <source>
        <dbReference type="EMBL" id="BBO74017.1"/>
    </source>
</evidence>
<dbReference type="GO" id="GO:0016491">
    <property type="term" value="F:oxidoreductase activity"/>
    <property type="evidence" value="ECO:0007669"/>
    <property type="project" value="UniProtKB-KW"/>
</dbReference>
<dbReference type="PRINTS" id="PR00080">
    <property type="entry name" value="SDRFAMILY"/>
</dbReference>
<dbReference type="PRINTS" id="PR00081">
    <property type="entry name" value="GDHRDH"/>
</dbReference>
<organism evidence="4 5">
    <name type="scientific">Desulfosarcina widdelii</name>
    <dbReference type="NCBI Taxonomy" id="947919"/>
    <lineage>
        <taxon>Bacteria</taxon>
        <taxon>Pseudomonadati</taxon>
        <taxon>Thermodesulfobacteriota</taxon>
        <taxon>Desulfobacteria</taxon>
        <taxon>Desulfobacterales</taxon>
        <taxon>Desulfosarcinaceae</taxon>
        <taxon>Desulfosarcina</taxon>
    </lineage>
</organism>
<dbReference type="Gene3D" id="3.40.50.720">
    <property type="entry name" value="NAD(P)-binding Rossmann-like Domain"/>
    <property type="match status" value="1"/>
</dbReference>